<evidence type="ECO:0000256" key="1">
    <source>
        <dbReference type="SAM" id="MobiDB-lite"/>
    </source>
</evidence>
<dbReference type="Gene3D" id="1.10.10.60">
    <property type="entry name" value="Homeodomain-like"/>
    <property type="match status" value="2"/>
</dbReference>
<dbReference type="PROSITE" id="PS51294">
    <property type="entry name" value="HTH_MYB"/>
    <property type="match status" value="2"/>
</dbReference>
<feature type="domain" description="Myb-like" evidence="2">
    <location>
        <begin position="81"/>
        <end position="131"/>
    </location>
</feature>
<sequence length="367" mass="41920">MIFNYSQHFTTQPFFISNITMKSNAVKAAKKKSRRVFSLEEDQLLFNLVQKYGENDWGKVALKMHDRNPRQCKERWTTYLSPSINKSPWTEEEDLLLQQKFDEYGPKWATIAAFFKGRPDNCIKNHWNAMMRKQTKSSDQTNQIETLTEEKIEEYAKRALSSSKCINNNSIPNSANSGIPNNSIYSNFDNAMPSAINNQYINNVYNGINSSTINTLNYNFNTTANYANSPYNSFFNNNIINQNQMQNNLHAQNSQSIRTIKPISDDTFNNNIDSKNTNNSTRSTKCNSLCSLQHSSNENSHLHSSPENSCSENNGINLYSSETAKSDFDTLKVLNLTNNLKLDLPDMNMTRKQGRVYLPGIATLLNL</sequence>
<feature type="domain" description="Myb-like" evidence="2">
    <location>
        <begin position="29"/>
        <end position="80"/>
    </location>
</feature>
<reference evidence="4" key="1">
    <citation type="submission" date="2016-10" db="EMBL/GenBank/DDBJ databases">
        <authorList>
            <person name="Benchimol M."/>
            <person name="Almeida L.G."/>
            <person name="Vasconcelos A.T."/>
            <person name="Perreira-Neves A."/>
            <person name="Rosa I.A."/>
            <person name="Tasca T."/>
            <person name="Bogo M.R."/>
            <person name="de Souza W."/>
        </authorList>
    </citation>
    <scope>NUCLEOTIDE SEQUENCE [LARGE SCALE GENOMIC DNA]</scope>
    <source>
        <strain evidence="4">K</strain>
    </source>
</reference>
<evidence type="ECO:0008006" key="6">
    <source>
        <dbReference type="Google" id="ProtNLM"/>
    </source>
</evidence>
<dbReference type="Proteomes" id="UP000179807">
    <property type="component" value="Unassembled WGS sequence"/>
</dbReference>
<accession>A0A1J4KY15</accession>
<dbReference type="GeneID" id="94849265"/>
<dbReference type="GO" id="GO:0005634">
    <property type="term" value="C:nucleus"/>
    <property type="evidence" value="ECO:0007669"/>
    <property type="project" value="TreeGrafter"/>
</dbReference>
<dbReference type="SMART" id="SM00717">
    <property type="entry name" value="SANT"/>
    <property type="match status" value="2"/>
</dbReference>
<evidence type="ECO:0000259" key="3">
    <source>
        <dbReference type="PROSITE" id="PS51294"/>
    </source>
</evidence>
<dbReference type="CDD" id="cd00167">
    <property type="entry name" value="SANT"/>
    <property type="match status" value="2"/>
</dbReference>
<feature type="compositionally biased region" description="Low complexity" evidence="1">
    <location>
        <begin position="269"/>
        <end position="281"/>
    </location>
</feature>
<dbReference type="PROSITE" id="PS50090">
    <property type="entry name" value="MYB_LIKE"/>
    <property type="match status" value="2"/>
</dbReference>
<dbReference type="VEuPathDB" id="TrichDB:TRFO_42956"/>
<name>A0A1J4KY15_9EUKA</name>
<dbReference type="InterPro" id="IPR009057">
    <property type="entry name" value="Homeodomain-like_sf"/>
</dbReference>
<feature type="domain" description="HTH myb-type" evidence="3">
    <location>
        <begin position="85"/>
        <end position="135"/>
    </location>
</feature>
<organism evidence="4 5">
    <name type="scientific">Tritrichomonas foetus</name>
    <dbReference type="NCBI Taxonomy" id="1144522"/>
    <lineage>
        <taxon>Eukaryota</taxon>
        <taxon>Metamonada</taxon>
        <taxon>Parabasalia</taxon>
        <taxon>Tritrichomonadida</taxon>
        <taxon>Tritrichomonadidae</taxon>
        <taxon>Tritrichomonas</taxon>
    </lineage>
</organism>
<dbReference type="RefSeq" id="XP_068367742.1">
    <property type="nucleotide sequence ID" value="XM_068514561.1"/>
</dbReference>
<evidence type="ECO:0000313" key="5">
    <source>
        <dbReference type="Proteomes" id="UP000179807"/>
    </source>
</evidence>
<dbReference type="AlphaFoldDB" id="A0A1J4KY15"/>
<keyword evidence="5" id="KW-1185">Reference proteome</keyword>
<evidence type="ECO:0000313" key="4">
    <source>
        <dbReference type="EMBL" id="OHT14606.1"/>
    </source>
</evidence>
<dbReference type="InterPro" id="IPR050560">
    <property type="entry name" value="MYB_TF"/>
</dbReference>
<feature type="region of interest" description="Disordered" evidence="1">
    <location>
        <begin position="263"/>
        <end position="284"/>
    </location>
</feature>
<proteinExistence type="predicted"/>
<dbReference type="InterPro" id="IPR001005">
    <property type="entry name" value="SANT/Myb"/>
</dbReference>
<dbReference type="InterPro" id="IPR017930">
    <property type="entry name" value="Myb_dom"/>
</dbReference>
<dbReference type="GO" id="GO:0000981">
    <property type="term" value="F:DNA-binding transcription factor activity, RNA polymerase II-specific"/>
    <property type="evidence" value="ECO:0007669"/>
    <property type="project" value="TreeGrafter"/>
</dbReference>
<dbReference type="GO" id="GO:0000978">
    <property type="term" value="F:RNA polymerase II cis-regulatory region sequence-specific DNA binding"/>
    <property type="evidence" value="ECO:0007669"/>
    <property type="project" value="TreeGrafter"/>
</dbReference>
<evidence type="ECO:0000259" key="2">
    <source>
        <dbReference type="PROSITE" id="PS50090"/>
    </source>
</evidence>
<dbReference type="EMBL" id="MLAK01000341">
    <property type="protein sequence ID" value="OHT14606.1"/>
    <property type="molecule type" value="Genomic_DNA"/>
</dbReference>
<dbReference type="PANTHER" id="PTHR45614">
    <property type="entry name" value="MYB PROTEIN-RELATED"/>
    <property type="match status" value="1"/>
</dbReference>
<comment type="caution">
    <text evidence="4">The sequence shown here is derived from an EMBL/GenBank/DDBJ whole genome shotgun (WGS) entry which is preliminary data.</text>
</comment>
<gene>
    <name evidence="4" type="ORF">TRFO_42956</name>
</gene>
<feature type="domain" description="HTH myb-type" evidence="3">
    <location>
        <begin position="29"/>
        <end position="84"/>
    </location>
</feature>
<dbReference type="Pfam" id="PF13921">
    <property type="entry name" value="Myb_DNA-bind_6"/>
    <property type="match status" value="1"/>
</dbReference>
<dbReference type="PANTHER" id="PTHR45614:SF253">
    <property type="entry name" value="CHROMOSOME UNDETERMINED SCAFFOLD_38, WHOLE GENOME SHOTGUN SEQUENCE"/>
    <property type="match status" value="1"/>
</dbReference>
<dbReference type="SUPFAM" id="SSF46689">
    <property type="entry name" value="Homeodomain-like"/>
    <property type="match status" value="1"/>
</dbReference>
<protein>
    <recommendedName>
        <fullName evidence="6">Myb-like DNA-binding domain containing protein</fullName>
    </recommendedName>
</protein>